<dbReference type="KEGG" id="mav:MAV_1970"/>
<feature type="transmembrane region" description="Helical" evidence="4">
    <location>
        <begin position="81"/>
        <end position="101"/>
    </location>
</feature>
<keyword evidence="2 4" id="KW-0472">Membrane</keyword>
<accession>A0A0H2ZQS5</accession>
<name>A0A0H2ZQS5_MYCA1</name>
<keyword evidence="4" id="KW-1133">Transmembrane helix</keyword>
<feature type="compositionally biased region" description="Basic residues" evidence="3">
    <location>
        <begin position="1"/>
        <end position="11"/>
    </location>
</feature>
<evidence type="ECO:0000256" key="3">
    <source>
        <dbReference type="SAM" id="MobiDB-lite"/>
    </source>
</evidence>
<evidence type="ECO:0000313" key="5">
    <source>
        <dbReference type="EMBL" id="ABK64559.1"/>
    </source>
</evidence>
<dbReference type="PANTHER" id="PTHR37042">
    <property type="entry name" value="OUTER MEMBRANE PROTEIN RV1973"/>
    <property type="match status" value="1"/>
</dbReference>
<dbReference type="RefSeq" id="WP_011724499.1">
    <property type="nucleotide sequence ID" value="NC_008595.1"/>
</dbReference>
<evidence type="ECO:0000256" key="2">
    <source>
        <dbReference type="ARBA" id="ARBA00023136"/>
    </source>
</evidence>
<dbReference type="HOGENOM" id="CLU_072301_3_0_11"/>
<evidence type="ECO:0000256" key="4">
    <source>
        <dbReference type="SAM" id="Phobius"/>
    </source>
</evidence>
<feature type="compositionally biased region" description="Acidic residues" evidence="3">
    <location>
        <begin position="34"/>
        <end position="44"/>
    </location>
</feature>
<proteinExistence type="predicted"/>
<protein>
    <recommendedName>
        <fullName evidence="7">Mce associated membrane protein</fullName>
    </recommendedName>
</protein>
<dbReference type="Proteomes" id="UP000001574">
    <property type="component" value="Chromosome"/>
</dbReference>
<dbReference type="PANTHER" id="PTHR37042:SF4">
    <property type="entry name" value="OUTER MEMBRANE PROTEIN RV1973"/>
    <property type="match status" value="1"/>
</dbReference>
<sequence>MSRLTWPKRSKSAPEDVALDANEVTEVSTTEAPGTDEAETETDTAADSTGDTTDETSAEPTEGTVGEDEPAAEWRVDWSRVVAFGVLPAIALLLAAAAGFFKWQDNSVRNTDIARIESVQTAKDSTIAMLSYKPDTVEQQLRSARDLLTGEFRDSYTSLITDVVIPGAKQQQISAEASIPAAASVSADPREAVVLVFVNQTTIIGKSAPTDTASTVRVTLNKAGDRWLISKFEPV</sequence>
<evidence type="ECO:0000313" key="6">
    <source>
        <dbReference type="Proteomes" id="UP000001574"/>
    </source>
</evidence>
<evidence type="ECO:0008006" key="7">
    <source>
        <dbReference type="Google" id="ProtNLM"/>
    </source>
</evidence>
<organism evidence="5 6">
    <name type="scientific">Mycobacterium avium (strain 104)</name>
    <dbReference type="NCBI Taxonomy" id="243243"/>
    <lineage>
        <taxon>Bacteria</taxon>
        <taxon>Bacillati</taxon>
        <taxon>Actinomycetota</taxon>
        <taxon>Actinomycetes</taxon>
        <taxon>Mycobacteriales</taxon>
        <taxon>Mycobacteriaceae</taxon>
        <taxon>Mycobacterium</taxon>
        <taxon>Mycobacterium avium complex (MAC)</taxon>
    </lineage>
</organism>
<feature type="region of interest" description="Disordered" evidence="3">
    <location>
        <begin position="1"/>
        <end position="72"/>
    </location>
</feature>
<comment type="subcellular location">
    <subcellularLocation>
        <location evidence="1">Membrane</location>
    </subcellularLocation>
</comment>
<dbReference type="AlphaFoldDB" id="A0A0H2ZQS5"/>
<dbReference type="EMBL" id="CP000479">
    <property type="protein sequence ID" value="ABK64559.1"/>
    <property type="molecule type" value="Genomic_DNA"/>
</dbReference>
<gene>
    <name evidence="5" type="ordered locus">MAV_1970</name>
</gene>
<evidence type="ECO:0000256" key="1">
    <source>
        <dbReference type="ARBA" id="ARBA00004370"/>
    </source>
</evidence>
<reference evidence="5 6" key="1">
    <citation type="submission" date="2006-10" db="EMBL/GenBank/DDBJ databases">
        <authorList>
            <person name="Fleischmann R.D."/>
            <person name="Dodson R.J."/>
            <person name="Haft D.H."/>
            <person name="Merkel J.S."/>
            <person name="Nelson W.C."/>
            <person name="Fraser C.M."/>
        </authorList>
    </citation>
    <scope>NUCLEOTIDE SEQUENCE [LARGE SCALE GENOMIC DNA]</scope>
    <source>
        <strain evidence="5 6">104</strain>
    </source>
</reference>
<keyword evidence="4" id="KW-0812">Transmembrane</keyword>
<dbReference type="GO" id="GO:0016020">
    <property type="term" value="C:membrane"/>
    <property type="evidence" value="ECO:0007669"/>
    <property type="project" value="UniProtKB-SubCell"/>
</dbReference>